<dbReference type="CDD" id="cd02440">
    <property type="entry name" value="AdoMet_MTases"/>
    <property type="match status" value="1"/>
</dbReference>
<dbReference type="PANTHER" id="PTHR43591">
    <property type="entry name" value="METHYLTRANSFERASE"/>
    <property type="match status" value="1"/>
</dbReference>
<proteinExistence type="predicted"/>
<dbReference type="PANTHER" id="PTHR43591:SF31">
    <property type="entry name" value="LAEA-LIKE, PUTATIVE (AFU_ORTHOLOGUE AFUA_8G01930)-RELATED"/>
    <property type="match status" value="1"/>
</dbReference>
<name>A0ABR3YCE5_9EURO</name>
<reference evidence="1 2" key="1">
    <citation type="journal article" date="2024" name="IMA Fungus">
        <title>IMA Genome - F19 : A genome assembly and annotation guide to empower mycologists, including annotated draft genome sequences of Ceratocystis pirilliformis, Diaporthe australafricana, Fusarium ophioides, Paecilomyces lecythidis, and Sporothrix stenoceras.</title>
        <authorList>
            <person name="Aylward J."/>
            <person name="Wilson A.M."/>
            <person name="Visagie C.M."/>
            <person name="Spraker J."/>
            <person name="Barnes I."/>
            <person name="Buitendag C."/>
            <person name="Ceriani C."/>
            <person name="Del Mar Angel L."/>
            <person name="du Plessis D."/>
            <person name="Fuchs T."/>
            <person name="Gasser K."/>
            <person name="Kramer D."/>
            <person name="Li W."/>
            <person name="Munsamy K."/>
            <person name="Piso A."/>
            <person name="Price J.L."/>
            <person name="Sonnekus B."/>
            <person name="Thomas C."/>
            <person name="van der Nest A."/>
            <person name="van Dijk A."/>
            <person name="van Heerden A."/>
            <person name="van Vuuren N."/>
            <person name="Yilmaz N."/>
            <person name="Duong T.A."/>
            <person name="van der Merwe N.A."/>
            <person name="Wingfield M.J."/>
            <person name="Wingfield B.D."/>
        </authorList>
    </citation>
    <scope>NUCLEOTIDE SEQUENCE [LARGE SCALE GENOMIC DNA]</scope>
    <source>
        <strain evidence="1 2">CMW 18167</strain>
    </source>
</reference>
<comment type="caution">
    <text evidence="1">The sequence shown here is derived from an EMBL/GenBank/DDBJ whole genome shotgun (WGS) entry which is preliminary data.</text>
</comment>
<organism evidence="1 2">
    <name type="scientific">Paecilomyces lecythidis</name>
    <dbReference type="NCBI Taxonomy" id="3004212"/>
    <lineage>
        <taxon>Eukaryota</taxon>
        <taxon>Fungi</taxon>
        <taxon>Dikarya</taxon>
        <taxon>Ascomycota</taxon>
        <taxon>Pezizomycotina</taxon>
        <taxon>Eurotiomycetes</taxon>
        <taxon>Eurotiomycetidae</taxon>
        <taxon>Eurotiales</taxon>
        <taxon>Thermoascaceae</taxon>
        <taxon>Paecilomyces</taxon>
    </lineage>
</organism>
<dbReference type="EMBL" id="JAVDPF010000002">
    <property type="protein sequence ID" value="KAL1885932.1"/>
    <property type="molecule type" value="Genomic_DNA"/>
</dbReference>
<keyword evidence="2" id="KW-1185">Reference proteome</keyword>
<accession>A0ABR3YCE5</accession>
<dbReference type="Proteomes" id="UP001583193">
    <property type="component" value="Unassembled WGS sequence"/>
</dbReference>
<dbReference type="SUPFAM" id="SSF53335">
    <property type="entry name" value="S-adenosyl-L-methionine-dependent methyltransferases"/>
    <property type="match status" value="1"/>
</dbReference>
<dbReference type="Gene3D" id="3.40.50.150">
    <property type="entry name" value="Vaccinia Virus protein VP39"/>
    <property type="match status" value="1"/>
</dbReference>
<evidence type="ECO:0008006" key="3">
    <source>
        <dbReference type="Google" id="ProtNLM"/>
    </source>
</evidence>
<protein>
    <recommendedName>
        <fullName evidence="3">S-adenosyl-L-methionine-dependent methyltransferase</fullName>
    </recommendedName>
</protein>
<dbReference type="Pfam" id="PF13489">
    <property type="entry name" value="Methyltransf_23"/>
    <property type="match status" value="1"/>
</dbReference>
<dbReference type="InterPro" id="IPR029063">
    <property type="entry name" value="SAM-dependent_MTases_sf"/>
</dbReference>
<evidence type="ECO:0000313" key="1">
    <source>
        <dbReference type="EMBL" id="KAL1885932.1"/>
    </source>
</evidence>
<sequence length="299" mass="33919">MDAVIMPFARVPIQWYLSGASLSVGRKFAEPLQPNDEEEQDRMDLVHHIYRLVLGGKLHLAPIPANPSRVLDLGTGTGIWAIDFADEYPSAEVIGTDLSPIQPKWVPPNCSFEVDDYEVDWVYRRPFDFIHARELEGCIADEDALFRRVFEHLAPGGYFEIQGVYAQLASDDNTASKATNAQTWLKTLCEALAKFGKPVDTATNWERRLKDAGFVDVHQEVHKLPIGSWPKDPKLKEIGKFQSVQELQVIDSYTPGIFSRVLGWSHDEIEVFIAKVKNDLKNPSIHLYLPVYFVWGRKP</sequence>
<evidence type="ECO:0000313" key="2">
    <source>
        <dbReference type="Proteomes" id="UP001583193"/>
    </source>
</evidence>
<gene>
    <name evidence="1" type="ORF">Plec18167_001433</name>
</gene>